<dbReference type="SUPFAM" id="SSF54427">
    <property type="entry name" value="NTF2-like"/>
    <property type="match status" value="1"/>
</dbReference>
<evidence type="ECO:0000313" key="1">
    <source>
        <dbReference type="EMBL" id="ATA18005.1"/>
    </source>
</evidence>
<dbReference type="AlphaFoldDB" id="A0A250AVW5"/>
<protein>
    <recommendedName>
        <fullName evidence="3">SnoaL-like domain-containing protein</fullName>
    </recommendedName>
</protein>
<evidence type="ECO:0000313" key="2">
    <source>
        <dbReference type="Proteomes" id="UP000217182"/>
    </source>
</evidence>
<reference evidence="1 2" key="1">
    <citation type="submission" date="2016-01" db="EMBL/GenBank/DDBJ databases">
        <authorList>
            <person name="Oliw E.H."/>
        </authorList>
    </citation>
    <scope>NUCLEOTIDE SEQUENCE [LARGE SCALE GENOMIC DNA]</scope>
    <source>
        <strain evidence="1 2">FRB97</strain>
    </source>
</reference>
<dbReference type="KEGG" id="gqu:AWC35_00810"/>
<dbReference type="Gene3D" id="3.10.450.50">
    <property type="match status" value="1"/>
</dbReference>
<dbReference type="Proteomes" id="UP000217182">
    <property type="component" value="Chromosome"/>
</dbReference>
<keyword evidence="2" id="KW-1185">Reference proteome</keyword>
<gene>
    <name evidence="1" type="ORF">AWC35_00810</name>
</gene>
<dbReference type="EMBL" id="CP014136">
    <property type="protein sequence ID" value="ATA18005.1"/>
    <property type="molecule type" value="Genomic_DNA"/>
</dbReference>
<evidence type="ECO:0008006" key="3">
    <source>
        <dbReference type="Google" id="ProtNLM"/>
    </source>
</evidence>
<proteinExistence type="predicted"/>
<dbReference type="InterPro" id="IPR032710">
    <property type="entry name" value="NTF2-like_dom_sf"/>
</dbReference>
<dbReference type="RefSeq" id="WP_095844601.1">
    <property type="nucleotide sequence ID" value="NZ_CP014136.1"/>
</dbReference>
<accession>A0A250AVW5</accession>
<organism evidence="1 2">
    <name type="scientific">Gibbsiella quercinecans</name>
    <dbReference type="NCBI Taxonomy" id="929813"/>
    <lineage>
        <taxon>Bacteria</taxon>
        <taxon>Pseudomonadati</taxon>
        <taxon>Pseudomonadota</taxon>
        <taxon>Gammaproteobacteria</taxon>
        <taxon>Enterobacterales</taxon>
        <taxon>Yersiniaceae</taxon>
        <taxon>Gibbsiella</taxon>
    </lineage>
</organism>
<name>A0A250AVW5_9GAMM</name>
<dbReference type="OrthoDB" id="1256785at2"/>
<sequence>MTQSEIVQNALTQVLGANIGDKALIEKYFSSEYTQIVNGIELDYQGFISHMLHLKAATKSISIRIASIAESADNVHTHHFVQATKSDNTVSEFEVFARFRLKDGKIIRCYELTRQISGASGDQDLGSRQ</sequence>